<gene>
    <name evidence="1" type="ORF">GGX14DRAFT_395623</name>
</gene>
<name>A0AAD6VCH5_9AGAR</name>
<proteinExistence type="predicted"/>
<accession>A0AAD6VCH5</accession>
<dbReference type="EMBL" id="JARJCW010000032">
    <property type="protein sequence ID" value="KAJ7208995.1"/>
    <property type="molecule type" value="Genomic_DNA"/>
</dbReference>
<reference evidence="1" key="1">
    <citation type="submission" date="2023-03" db="EMBL/GenBank/DDBJ databases">
        <title>Massive genome expansion in bonnet fungi (Mycena s.s.) driven by repeated elements and novel gene families across ecological guilds.</title>
        <authorList>
            <consortium name="Lawrence Berkeley National Laboratory"/>
            <person name="Harder C.B."/>
            <person name="Miyauchi S."/>
            <person name="Viragh M."/>
            <person name="Kuo A."/>
            <person name="Thoen E."/>
            <person name="Andreopoulos B."/>
            <person name="Lu D."/>
            <person name="Skrede I."/>
            <person name="Drula E."/>
            <person name="Henrissat B."/>
            <person name="Morin E."/>
            <person name="Kohler A."/>
            <person name="Barry K."/>
            <person name="LaButti K."/>
            <person name="Morin E."/>
            <person name="Salamov A."/>
            <person name="Lipzen A."/>
            <person name="Mereny Z."/>
            <person name="Hegedus B."/>
            <person name="Baldrian P."/>
            <person name="Stursova M."/>
            <person name="Weitz H."/>
            <person name="Taylor A."/>
            <person name="Grigoriev I.V."/>
            <person name="Nagy L.G."/>
            <person name="Martin F."/>
            <person name="Kauserud H."/>
        </authorList>
    </citation>
    <scope>NUCLEOTIDE SEQUENCE</scope>
    <source>
        <strain evidence="1">9144</strain>
    </source>
</reference>
<dbReference type="Proteomes" id="UP001219525">
    <property type="component" value="Unassembled WGS sequence"/>
</dbReference>
<comment type="caution">
    <text evidence="1">The sequence shown here is derived from an EMBL/GenBank/DDBJ whole genome shotgun (WGS) entry which is preliminary data.</text>
</comment>
<organism evidence="1 2">
    <name type="scientific">Mycena pura</name>
    <dbReference type="NCBI Taxonomy" id="153505"/>
    <lineage>
        <taxon>Eukaryota</taxon>
        <taxon>Fungi</taxon>
        <taxon>Dikarya</taxon>
        <taxon>Basidiomycota</taxon>
        <taxon>Agaricomycotina</taxon>
        <taxon>Agaricomycetes</taxon>
        <taxon>Agaricomycetidae</taxon>
        <taxon>Agaricales</taxon>
        <taxon>Marasmiineae</taxon>
        <taxon>Mycenaceae</taxon>
        <taxon>Mycena</taxon>
    </lineage>
</organism>
<protein>
    <submittedName>
        <fullName evidence="1">Uncharacterized protein</fullName>
    </submittedName>
</protein>
<evidence type="ECO:0000313" key="2">
    <source>
        <dbReference type="Proteomes" id="UP001219525"/>
    </source>
</evidence>
<dbReference type="AlphaFoldDB" id="A0AAD6VCH5"/>
<evidence type="ECO:0000313" key="1">
    <source>
        <dbReference type="EMBL" id="KAJ7208995.1"/>
    </source>
</evidence>
<sequence length="312" mass="34790">MSSVPLNTRHELRRRTRGWLGNLCFRVLGALFDDSLNTLPPTFPFSFGAVRKRFRVTTGDGSVTTLAVSLEFGSTMPNYVSWQVRSDADGSVLADFEIPRAILYAPSRGVNISAFLVLTALRRSVAAGRSVCLQSEITYQPVGSAHDPHQQLRPVEQFWLRVYPPLAGPNPDRKAKSSVRRTCIRRPESGDGDDLSQFSISTPFAFVLLAFAFVYAARERSSLTSVPEYSRHEQEDNASQYISRTTKHSLIFYASTRLAGLRIRKGEDKVQLWNKDLLGSLSSQSAAGGGVSDHAESKMRLRIMQEFWPWGA</sequence>
<keyword evidence="2" id="KW-1185">Reference proteome</keyword>